<dbReference type="EMBL" id="KZ110611">
    <property type="protein sequence ID" value="OSX56742.1"/>
    <property type="molecule type" value="Genomic_DNA"/>
</dbReference>
<name>A0A1X6MKN0_9APHY</name>
<dbReference type="InterPro" id="IPR000300">
    <property type="entry name" value="IPPc"/>
</dbReference>
<dbReference type="STRING" id="670580.A0A1X6MKN0"/>
<evidence type="ECO:0000313" key="4">
    <source>
        <dbReference type="Proteomes" id="UP000194127"/>
    </source>
</evidence>
<dbReference type="RefSeq" id="XP_024333536.1">
    <property type="nucleotide sequence ID" value="XM_024487363.1"/>
</dbReference>
<dbReference type="InterPro" id="IPR036691">
    <property type="entry name" value="Endo/exonu/phosph_ase_sf"/>
</dbReference>
<keyword evidence="4" id="KW-1185">Reference proteome</keyword>
<protein>
    <recommendedName>
        <fullName evidence="2">Inositol polyphosphate-related phosphatase domain-containing protein</fullName>
    </recommendedName>
</protein>
<dbReference type="GeneID" id="36332312"/>
<dbReference type="PANTHER" id="PTHR11200:SF300">
    <property type="entry name" value="TYPE II INOSITOL 1,4,5-TRISPHOSPHATE 5-PHOSPHATASE"/>
    <property type="match status" value="1"/>
</dbReference>
<dbReference type="SMART" id="SM00128">
    <property type="entry name" value="IPPc"/>
    <property type="match status" value="1"/>
</dbReference>
<sequence length="567" mass="62682">MDDVATGKTESPHTHSEGARVEGRILAVISHRDDATSREEGCVFVYKMKPGLRSPLLRSSDNYFLEHAYPIVGDFSMTMAQARRNTIDLRQASAGTALSQPRTGICMILDLTVTLNPGHDENAAPLILVAHDTQSLKEVITECKRLREISSILVDYSKAREHSEAFGAYTWLAPYIAEARRPPLLSSIPPDLRNLKQPLSVFLSSATAGQPGDEASDIALIRADWMRRKVEAELIPTCKAGRTLRLRIGTFNVNGKMPSQDLSVWLRHRDSGIAFIPPAKAISPLSLGEIARDPFDATAQSCHERTAPSESSDILASDRADPDIFVLAFQELDLSTEALLYSTKTVREDAWVTATFAGLGEKAVLYEKVSSVYPEYFLASKQLVGMLLIVVVKKMLKPSFDDIQTASIGAGIMGLMGNKGATALRLNYTPSSSDGHRPRPIVLTFVNSHLAAFDEMYERRNADFHDLSKRLVFDSGITGPPELNQGATGNATTIPISVFETDALFWMAYLNYRINLSDADIRSLLSSPPELRQSETRLLLQYDQLSTARRKKHAFENFLEHPITHPP</sequence>
<organism evidence="3 4">
    <name type="scientific">Postia placenta MAD-698-R-SB12</name>
    <dbReference type="NCBI Taxonomy" id="670580"/>
    <lineage>
        <taxon>Eukaryota</taxon>
        <taxon>Fungi</taxon>
        <taxon>Dikarya</taxon>
        <taxon>Basidiomycota</taxon>
        <taxon>Agaricomycotina</taxon>
        <taxon>Agaricomycetes</taxon>
        <taxon>Polyporales</taxon>
        <taxon>Adustoporiaceae</taxon>
        <taxon>Rhodonia</taxon>
    </lineage>
</organism>
<dbReference type="AlphaFoldDB" id="A0A1X6MKN0"/>
<dbReference type="Proteomes" id="UP000194127">
    <property type="component" value="Unassembled WGS sequence"/>
</dbReference>
<dbReference type="PANTHER" id="PTHR11200">
    <property type="entry name" value="INOSITOL 5-PHOSPHATASE"/>
    <property type="match status" value="1"/>
</dbReference>
<dbReference type="Gene3D" id="3.60.10.10">
    <property type="entry name" value="Endonuclease/exonuclease/phosphatase"/>
    <property type="match status" value="1"/>
</dbReference>
<dbReference type="SUPFAM" id="SSF56219">
    <property type="entry name" value="DNase I-like"/>
    <property type="match status" value="1"/>
</dbReference>
<gene>
    <name evidence="3" type="ORF">POSPLADRAFT_1158791</name>
</gene>
<dbReference type="GO" id="GO:0004439">
    <property type="term" value="F:phosphatidylinositol-4,5-bisphosphate 5-phosphatase activity"/>
    <property type="evidence" value="ECO:0007669"/>
    <property type="project" value="TreeGrafter"/>
</dbReference>
<dbReference type="GO" id="GO:0046856">
    <property type="term" value="P:phosphatidylinositol dephosphorylation"/>
    <property type="evidence" value="ECO:0007669"/>
    <property type="project" value="InterPro"/>
</dbReference>
<accession>A0A1X6MKN0</accession>
<evidence type="ECO:0000259" key="2">
    <source>
        <dbReference type="SMART" id="SM00128"/>
    </source>
</evidence>
<dbReference type="InterPro" id="IPR046985">
    <property type="entry name" value="IP5"/>
</dbReference>
<evidence type="ECO:0000313" key="3">
    <source>
        <dbReference type="EMBL" id="OSX56742.1"/>
    </source>
</evidence>
<feature type="compositionally biased region" description="Basic and acidic residues" evidence="1">
    <location>
        <begin position="10"/>
        <end position="22"/>
    </location>
</feature>
<feature type="domain" description="Inositol polyphosphate-related phosphatase" evidence="2">
    <location>
        <begin position="242"/>
        <end position="567"/>
    </location>
</feature>
<reference evidence="3 4" key="1">
    <citation type="submission" date="2017-04" db="EMBL/GenBank/DDBJ databases">
        <title>Genome Sequence of the Model Brown-Rot Fungus Postia placenta SB12.</title>
        <authorList>
            <consortium name="DOE Joint Genome Institute"/>
            <person name="Gaskell J."/>
            <person name="Kersten P."/>
            <person name="Larrondo L.F."/>
            <person name="Canessa P."/>
            <person name="Martinez D."/>
            <person name="Hibbett D."/>
            <person name="Schmoll M."/>
            <person name="Kubicek C.P."/>
            <person name="Martinez A.T."/>
            <person name="Yadav J."/>
            <person name="Master E."/>
            <person name="Magnuson J.K."/>
            <person name="James T."/>
            <person name="Yaver D."/>
            <person name="Berka R."/>
            <person name="Labutti K."/>
            <person name="Lipzen A."/>
            <person name="Aerts A."/>
            <person name="Barry K."/>
            <person name="Henrissat B."/>
            <person name="Blanchette R."/>
            <person name="Grigoriev I."/>
            <person name="Cullen D."/>
        </authorList>
    </citation>
    <scope>NUCLEOTIDE SEQUENCE [LARGE SCALE GENOMIC DNA]</scope>
    <source>
        <strain evidence="3 4">MAD-698-R-SB12</strain>
    </source>
</reference>
<evidence type="ECO:0000256" key="1">
    <source>
        <dbReference type="SAM" id="MobiDB-lite"/>
    </source>
</evidence>
<feature type="region of interest" description="Disordered" evidence="1">
    <location>
        <begin position="1"/>
        <end position="22"/>
    </location>
</feature>
<dbReference type="OrthoDB" id="7862313at2759"/>
<proteinExistence type="predicted"/>
<dbReference type="Pfam" id="PF22669">
    <property type="entry name" value="Exo_endo_phos2"/>
    <property type="match status" value="1"/>
</dbReference>